<gene>
    <name evidence="5" type="ORF">EDC64_108128</name>
</gene>
<proteinExistence type="predicted"/>
<evidence type="ECO:0000256" key="3">
    <source>
        <dbReference type="SAM" id="MobiDB-lite"/>
    </source>
</evidence>
<sequence length="507" mass="58223">MFDSMKIERRLAKSDFKALEPKLHEDLLDRQAELIAGRARSILVLVNGADGAGKGAVLNQLYGWLDVRKLRTLTYGAPTDEERARPGIWRYWRDMPAAGEIGIVLGSWYHDVLADHVLNGETDALFTQRLDEIRRLEAMLRREGVFLLKLWLYLEPQEALARLKALKRNPFDRPLVREWSAIKSKKQRRHLEESAVEAFRLTSTPEAPWIVVPSEDGRFRDAMVGGALLETLGRAIASQPRAGAEADASAGAAPPRETETDETIASLLPKASILSTVDLTRTLEEEDYRAELETQQTRISRLTQSSAFQRRGLVCVFEGSDAAGKSSTIMRLRQALDPRCFRVHPIAAPTDEERARPYLWRFWRSVPARGHIAVFDRSWYGRVLVERVEKLAQPEDWGRAYDEINDFEHRLDEAGYIVVKFWLAISQEEQARRFEARERVAYKRFKLTPEDWRNREKWPLYEEAVTDMVDRTSTFYAPWTLVSAEDKRWCRVAVLSTIADRLDAALK</sequence>
<dbReference type="SUPFAM" id="SSF52540">
    <property type="entry name" value="P-loop containing nucleoside triphosphate hydrolases"/>
    <property type="match status" value="2"/>
</dbReference>
<evidence type="ECO:0000256" key="1">
    <source>
        <dbReference type="ARBA" id="ARBA00023310"/>
    </source>
</evidence>
<dbReference type="Proteomes" id="UP000294664">
    <property type="component" value="Unassembled WGS sequence"/>
</dbReference>
<dbReference type="Gene3D" id="3.40.50.300">
    <property type="entry name" value="P-loop containing nucleotide triphosphate hydrolases"/>
    <property type="match status" value="2"/>
</dbReference>
<dbReference type="RefSeq" id="WP_132032276.1">
    <property type="nucleotide sequence ID" value="NZ_SMAI01000008.1"/>
</dbReference>
<reference evidence="5 6" key="1">
    <citation type="submission" date="2019-03" db="EMBL/GenBank/DDBJ databases">
        <title>Genomic Encyclopedia of Type Strains, Phase IV (KMG-IV): sequencing the most valuable type-strain genomes for metagenomic binning, comparative biology and taxonomic classification.</title>
        <authorList>
            <person name="Goeker M."/>
        </authorList>
    </citation>
    <scope>NUCLEOTIDE SEQUENCE [LARGE SCALE GENOMIC DNA]</scope>
    <source>
        <strain evidence="5 6">DSM 9035</strain>
    </source>
</reference>
<dbReference type="PANTHER" id="PTHR34383">
    <property type="entry name" value="POLYPHOSPHATE:AMP PHOSPHOTRANSFERASE-RELATED"/>
    <property type="match status" value="1"/>
</dbReference>
<dbReference type="Pfam" id="PF03976">
    <property type="entry name" value="PPK2"/>
    <property type="match status" value="2"/>
</dbReference>
<feature type="region of interest" description="Disordered" evidence="3">
    <location>
        <begin position="240"/>
        <end position="262"/>
    </location>
</feature>
<feature type="compositionally biased region" description="Low complexity" evidence="3">
    <location>
        <begin position="241"/>
        <end position="255"/>
    </location>
</feature>
<evidence type="ECO:0000256" key="2">
    <source>
        <dbReference type="ARBA" id="ARBA00024500"/>
    </source>
</evidence>
<keyword evidence="6" id="KW-1185">Reference proteome</keyword>
<accession>A0A4R3LTT0</accession>
<comment type="catalytic activity">
    <reaction evidence="2">
        <text>[phosphate](n) + ATP = [phosphate](n+1) + ADP</text>
        <dbReference type="Rhea" id="RHEA:19573"/>
        <dbReference type="Rhea" id="RHEA-COMP:9859"/>
        <dbReference type="Rhea" id="RHEA-COMP:14280"/>
        <dbReference type="ChEBI" id="CHEBI:16838"/>
        <dbReference type="ChEBI" id="CHEBI:30616"/>
        <dbReference type="ChEBI" id="CHEBI:456216"/>
    </reaction>
    <physiologicalReaction direction="right-to-left" evidence="2">
        <dbReference type="Rhea" id="RHEA:19575"/>
    </physiologicalReaction>
</comment>
<dbReference type="InterPro" id="IPR022488">
    <property type="entry name" value="PPK2-related"/>
</dbReference>
<protein>
    <submittedName>
        <fullName evidence="5">Polyphosphate:AMP phosphotransferase</fullName>
    </submittedName>
</protein>
<dbReference type="OrthoDB" id="9775224at2"/>
<dbReference type="EMBL" id="SMAI01000008">
    <property type="protein sequence ID" value="TCT03962.1"/>
    <property type="molecule type" value="Genomic_DNA"/>
</dbReference>
<organism evidence="5 6">
    <name type="scientific">Aquabacter spiritensis</name>
    <dbReference type="NCBI Taxonomy" id="933073"/>
    <lineage>
        <taxon>Bacteria</taxon>
        <taxon>Pseudomonadati</taxon>
        <taxon>Pseudomonadota</taxon>
        <taxon>Alphaproteobacteria</taxon>
        <taxon>Hyphomicrobiales</taxon>
        <taxon>Xanthobacteraceae</taxon>
        <taxon>Aquabacter</taxon>
    </lineage>
</organism>
<comment type="caution">
    <text evidence="5">The sequence shown here is derived from an EMBL/GenBank/DDBJ whole genome shotgun (WGS) entry which is preliminary data.</text>
</comment>
<keyword evidence="5" id="KW-0808">Transferase</keyword>
<dbReference type="NCBIfam" id="TIGR03708">
    <property type="entry name" value="poly_P_AMP_trns"/>
    <property type="match status" value="1"/>
</dbReference>
<dbReference type="InterPro" id="IPR022489">
    <property type="entry name" value="PolyP_AMP_Tfrase"/>
</dbReference>
<evidence type="ECO:0000259" key="4">
    <source>
        <dbReference type="Pfam" id="PF03976"/>
    </source>
</evidence>
<dbReference type="GO" id="GO:0006754">
    <property type="term" value="P:ATP biosynthetic process"/>
    <property type="evidence" value="ECO:0007669"/>
    <property type="project" value="UniProtKB-KW"/>
</dbReference>
<dbReference type="InterPro" id="IPR027417">
    <property type="entry name" value="P-loop_NTPase"/>
</dbReference>
<keyword evidence="1" id="KW-0066">ATP synthesis</keyword>
<feature type="domain" description="Polyphosphate kinase-2-related" evidence="4">
    <location>
        <begin position="283"/>
        <end position="505"/>
    </location>
</feature>
<evidence type="ECO:0000313" key="6">
    <source>
        <dbReference type="Proteomes" id="UP000294664"/>
    </source>
</evidence>
<evidence type="ECO:0000313" key="5">
    <source>
        <dbReference type="EMBL" id="TCT03962.1"/>
    </source>
</evidence>
<dbReference type="GO" id="GO:0043751">
    <property type="term" value="F:polyphosphate:AMP phosphotransferase activity"/>
    <property type="evidence" value="ECO:0007669"/>
    <property type="project" value="InterPro"/>
</dbReference>
<dbReference type="GO" id="GO:0006797">
    <property type="term" value="P:polyphosphate metabolic process"/>
    <property type="evidence" value="ECO:0007669"/>
    <property type="project" value="InterPro"/>
</dbReference>
<name>A0A4R3LTT0_9HYPH</name>
<feature type="domain" description="Polyphosphate kinase-2-related" evidence="4">
    <location>
        <begin position="14"/>
        <end position="232"/>
    </location>
</feature>
<dbReference type="AlphaFoldDB" id="A0A4R3LTT0"/>
<dbReference type="PANTHER" id="PTHR34383:SF3">
    <property type="entry name" value="POLYPHOSPHATE:AMP PHOSPHOTRANSFERASE"/>
    <property type="match status" value="1"/>
</dbReference>